<evidence type="ECO:0000313" key="3">
    <source>
        <dbReference type="Proteomes" id="UP000724686"/>
    </source>
</evidence>
<keyword evidence="1" id="KW-1133">Transmembrane helix</keyword>
<proteinExistence type="predicted"/>
<dbReference type="Pfam" id="PF26314">
    <property type="entry name" value="MptA_B_family"/>
    <property type="match status" value="1"/>
</dbReference>
<feature type="transmembrane region" description="Helical" evidence="1">
    <location>
        <begin position="154"/>
        <end position="173"/>
    </location>
</feature>
<feature type="transmembrane region" description="Helical" evidence="1">
    <location>
        <begin position="259"/>
        <end position="286"/>
    </location>
</feature>
<feature type="transmembrane region" description="Helical" evidence="1">
    <location>
        <begin position="26"/>
        <end position="45"/>
    </location>
</feature>
<keyword evidence="1" id="KW-0472">Membrane</keyword>
<organism evidence="2 3">
    <name type="scientific">Leptospira ainlahdjerensis</name>
    <dbReference type="NCBI Taxonomy" id="2810033"/>
    <lineage>
        <taxon>Bacteria</taxon>
        <taxon>Pseudomonadati</taxon>
        <taxon>Spirochaetota</taxon>
        <taxon>Spirochaetia</taxon>
        <taxon>Leptospirales</taxon>
        <taxon>Leptospiraceae</taxon>
        <taxon>Leptospira</taxon>
    </lineage>
</organism>
<dbReference type="Proteomes" id="UP000724686">
    <property type="component" value="Unassembled WGS sequence"/>
</dbReference>
<keyword evidence="3" id="KW-1185">Reference proteome</keyword>
<feature type="transmembrane region" description="Helical" evidence="1">
    <location>
        <begin position="185"/>
        <end position="203"/>
    </location>
</feature>
<dbReference type="RefSeq" id="WP_205279945.1">
    <property type="nucleotide sequence ID" value="NZ_JAFFPU010000042.1"/>
</dbReference>
<feature type="transmembrane region" description="Helical" evidence="1">
    <location>
        <begin position="391"/>
        <end position="408"/>
    </location>
</feature>
<gene>
    <name evidence="2" type="ORF">JWG45_12040</name>
</gene>
<feature type="transmembrane region" description="Helical" evidence="1">
    <location>
        <begin position="446"/>
        <end position="464"/>
    </location>
</feature>
<accession>A0ABS2UF68</accession>
<feature type="transmembrane region" description="Helical" evidence="1">
    <location>
        <begin position="292"/>
        <end position="313"/>
    </location>
</feature>
<feature type="transmembrane region" description="Helical" evidence="1">
    <location>
        <begin position="229"/>
        <end position="247"/>
    </location>
</feature>
<protein>
    <submittedName>
        <fullName evidence="2">Glycosyltransferase family 39 protein</fullName>
    </submittedName>
</protein>
<feature type="transmembrane region" description="Helical" evidence="1">
    <location>
        <begin position="414"/>
        <end position="434"/>
    </location>
</feature>
<keyword evidence="1" id="KW-0812">Transmembrane</keyword>
<name>A0ABS2UF68_9LEPT</name>
<evidence type="ECO:0000313" key="2">
    <source>
        <dbReference type="EMBL" id="MBM9577877.1"/>
    </source>
</evidence>
<dbReference type="EMBL" id="JAFFPU010000042">
    <property type="protein sequence ID" value="MBM9577877.1"/>
    <property type="molecule type" value="Genomic_DNA"/>
</dbReference>
<evidence type="ECO:0000256" key="1">
    <source>
        <dbReference type="SAM" id="Phobius"/>
    </source>
</evidence>
<feature type="transmembrane region" description="Helical" evidence="1">
    <location>
        <begin position="349"/>
        <end position="370"/>
    </location>
</feature>
<reference evidence="2 3" key="1">
    <citation type="submission" date="2021-02" db="EMBL/GenBank/DDBJ databases">
        <title>Leptospira ainlahdjerensis sp. nov., Leptospira ainazelensis sp. nov., Leptospira abararensis sp. nov. and Leptospira chreensis sp. nov., four new species isolated from water sources in Algeria.</title>
        <authorList>
            <person name="Amara Korba A."/>
            <person name="Kainiu M."/>
            <person name="Vincent A.T."/>
            <person name="Mariet J.-F."/>
            <person name="Veyrier F.J."/>
            <person name="Goarant C."/>
            <person name="Picardeau M."/>
        </authorList>
    </citation>
    <scope>NUCLEOTIDE SEQUENCE [LARGE SCALE GENOMIC DNA]</scope>
    <source>
        <strain evidence="2 3">201903070</strain>
    </source>
</reference>
<comment type="caution">
    <text evidence="2">The sequence shown here is derived from an EMBL/GenBank/DDBJ whole genome shotgun (WGS) entry which is preliminary data.</text>
</comment>
<sequence>MSKDSVLFLFFLPSVAFQIFGERKDFVFLIAAHIPAFAAYFWILFPKEIEDRFPRFKKSVSKILIFFSNNTNTEFSFRTWIFFGLSLRFVMFFSRPVLSEDAIRFLWDGLLVHEGISPFSVLPKELDLSIFEKAARIYAEELLNEMNSVKFYSVYPPLLQFLFFLSAKGMLWFQNVAAGIAIWKTILFFAELGVLFLLCKILKENGLPLRRSLIYWLNPLVILEISGNAHPEPVLLFFLIGAVYFLWKWNERQKTEDFLLHVFFLSLGILTKITPLVLLPWTVFILVDRKRFSLLFITSFLATVIALVALFFFRESFFEKQYDSGIGVFFRLFEFNGSFYYLLREFLRTIGANFYLAGKICGWAALFFILTFSFRRKKKTKLVDFFRSAETIYLFFFLFSTTIHPWYILPLLAFGVFSGKIFPLVWSALILLSYSTYESFPYRDSFFWIGIEYGILFFFLHIDYKLFSSLNPSTRSSTTT</sequence>